<organism evidence="8 10">
    <name type="scientific">Tepidimonas ignava</name>
    <dbReference type="NCBI Taxonomy" id="114249"/>
    <lineage>
        <taxon>Bacteria</taxon>
        <taxon>Pseudomonadati</taxon>
        <taxon>Pseudomonadota</taxon>
        <taxon>Betaproteobacteria</taxon>
        <taxon>Burkholderiales</taxon>
        <taxon>Tepidimonas</taxon>
    </lineage>
</organism>
<dbReference type="Proteomes" id="UP000315577">
    <property type="component" value="Unassembled WGS sequence"/>
</dbReference>
<evidence type="ECO:0000256" key="5">
    <source>
        <dbReference type="ARBA" id="ARBA00023315"/>
    </source>
</evidence>
<keyword evidence="11" id="KW-1185">Reference proteome</keyword>
<proteinExistence type="predicted"/>
<evidence type="ECO:0000256" key="1">
    <source>
        <dbReference type="ARBA" id="ARBA00005189"/>
    </source>
</evidence>
<dbReference type="AlphaFoldDB" id="A0A4R3LJ47"/>
<evidence type="ECO:0000313" key="9">
    <source>
        <dbReference type="EMBL" id="TSE24069.1"/>
    </source>
</evidence>
<keyword evidence="3 8" id="KW-0808">Transferase</keyword>
<dbReference type="PANTHER" id="PTHR10434">
    <property type="entry name" value="1-ACYL-SN-GLYCEROL-3-PHOSPHATE ACYLTRANSFERASE"/>
    <property type="match status" value="1"/>
</dbReference>
<evidence type="ECO:0000313" key="10">
    <source>
        <dbReference type="Proteomes" id="UP000295536"/>
    </source>
</evidence>
<evidence type="ECO:0000259" key="7">
    <source>
        <dbReference type="SMART" id="SM00563"/>
    </source>
</evidence>
<dbReference type="OrthoDB" id="9806880at2"/>
<keyword evidence="4" id="KW-0443">Lipid metabolism</keyword>
<dbReference type="EMBL" id="SMAH01000008">
    <property type="protein sequence ID" value="TCS97656.1"/>
    <property type="molecule type" value="Genomic_DNA"/>
</dbReference>
<keyword evidence="5 8" id="KW-0012">Acyltransferase</keyword>
<evidence type="ECO:0000256" key="4">
    <source>
        <dbReference type="ARBA" id="ARBA00023098"/>
    </source>
</evidence>
<evidence type="ECO:0000256" key="3">
    <source>
        <dbReference type="ARBA" id="ARBA00022679"/>
    </source>
</evidence>
<dbReference type="SUPFAM" id="SSF69593">
    <property type="entry name" value="Glycerol-3-phosphate (1)-acyltransferase"/>
    <property type="match status" value="1"/>
</dbReference>
<dbReference type="CDD" id="cd07989">
    <property type="entry name" value="LPLAT_AGPAT-like"/>
    <property type="match status" value="1"/>
</dbReference>
<reference evidence="8 10" key="1">
    <citation type="submission" date="2019-03" db="EMBL/GenBank/DDBJ databases">
        <title>Genomic Encyclopedia of Type Strains, Phase IV (KMG-IV): sequencing the most valuable type-strain genomes for metagenomic binning, comparative biology and taxonomic classification.</title>
        <authorList>
            <person name="Goeker M."/>
        </authorList>
    </citation>
    <scope>NUCLEOTIDE SEQUENCE [LARGE SCALE GENOMIC DNA]</scope>
    <source>
        <strain evidence="8 10">DSM 12034</strain>
    </source>
</reference>
<evidence type="ECO:0000313" key="8">
    <source>
        <dbReference type="EMBL" id="TCS97656.1"/>
    </source>
</evidence>
<evidence type="ECO:0000313" key="11">
    <source>
        <dbReference type="Proteomes" id="UP000315577"/>
    </source>
</evidence>
<gene>
    <name evidence="8" type="ORF">EDC36_10863</name>
    <name evidence="9" type="ORF">Tigna_00068</name>
</gene>
<comment type="caution">
    <text evidence="8">The sequence shown here is derived from an EMBL/GenBank/DDBJ whole genome shotgun (WGS) entry which is preliminary data.</text>
</comment>
<keyword evidence="2" id="KW-0444">Lipid biosynthesis</keyword>
<dbReference type="RefSeq" id="WP_132962652.1">
    <property type="nucleotide sequence ID" value="NZ_SMAH01000008.1"/>
</dbReference>
<dbReference type="InterPro" id="IPR002123">
    <property type="entry name" value="Plipid/glycerol_acylTrfase"/>
</dbReference>
<dbReference type="GO" id="GO:0003841">
    <property type="term" value="F:1-acylglycerol-3-phosphate O-acyltransferase activity"/>
    <property type="evidence" value="ECO:0007669"/>
    <property type="project" value="TreeGrafter"/>
</dbReference>
<dbReference type="Pfam" id="PF01553">
    <property type="entry name" value="Acyltransferase"/>
    <property type="match status" value="1"/>
</dbReference>
<accession>A0A4R3LJ47</accession>
<dbReference type="SMART" id="SM00563">
    <property type="entry name" value="PlsC"/>
    <property type="match status" value="1"/>
</dbReference>
<dbReference type="PANTHER" id="PTHR10434:SF64">
    <property type="entry name" value="1-ACYL-SN-GLYCEROL-3-PHOSPHATE ACYLTRANSFERASE-RELATED"/>
    <property type="match status" value="1"/>
</dbReference>
<evidence type="ECO:0000256" key="6">
    <source>
        <dbReference type="SAM" id="MobiDB-lite"/>
    </source>
</evidence>
<dbReference type="EMBL" id="VJNC01000001">
    <property type="protein sequence ID" value="TSE24069.1"/>
    <property type="molecule type" value="Genomic_DNA"/>
</dbReference>
<protein>
    <submittedName>
        <fullName evidence="9">1-acylglycerol-3-phosphate O-acyltransferase</fullName>
    </submittedName>
    <submittedName>
        <fullName evidence="8">Lyso-ornithine lipid acyltransferase</fullName>
    </submittedName>
</protein>
<sequence length="293" mass="31934">MTTLFPPTPSRHSPSVGALPNHARSDDAPRRPPWRVGAASWMRTWRLGAHLLRGVSATQWGWARLPDPQRHQRIQAWAHNVLNTVGLRVAVRGTPPAHGTGACIVANHISWLDIPALLSVLPCHFVAKDEVARWPLVGGLAQRAGTLFVPRGQALALRQLHTALCDRLRSGASVAIFPEGTTTDGRHVRPFFPALLQPAIDTATLVWPVALRYRRGDGLPGPNVWAYCGEMTLWQSIRRVCRQPSGVVEVHWLPPINPAHLSRQTLARRAHAAIVSALTESPAASCAPTGFCG</sequence>
<dbReference type="Proteomes" id="UP000295536">
    <property type="component" value="Unassembled WGS sequence"/>
</dbReference>
<feature type="compositionally biased region" description="Polar residues" evidence="6">
    <location>
        <begin position="1"/>
        <end position="13"/>
    </location>
</feature>
<evidence type="ECO:0000256" key="2">
    <source>
        <dbReference type="ARBA" id="ARBA00022516"/>
    </source>
</evidence>
<feature type="region of interest" description="Disordered" evidence="6">
    <location>
        <begin position="1"/>
        <end position="32"/>
    </location>
</feature>
<dbReference type="GO" id="GO:0006654">
    <property type="term" value="P:phosphatidic acid biosynthetic process"/>
    <property type="evidence" value="ECO:0007669"/>
    <property type="project" value="TreeGrafter"/>
</dbReference>
<feature type="domain" description="Phospholipid/glycerol acyltransferase" evidence="7">
    <location>
        <begin position="102"/>
        <end position="214"/>
    </location>
</feature>
<name>A0A4R3LJ47_9BURK</name>
<comment type="pathway">
    <text evidence="1">Lipid metabolism.</text>
</comment>
<reference evidence="9 11" key="2">
    <citation type="submission" date="2019-07" db="EMBL/GenBank/DDBJ databases">
        <title>Tepidimonas ignava SPS-1037 draft genome.</title>
        <authorList>
            <person name="Da Costa M.S."/>
            <person name="Froufe H.J.C."/>
            <person name="Egas C."/>
            <person name="Albuquerque L."/>
        </authorList>
    </citation>
    <scope>NUCLEOTIDE SEQUENCE [LARGE SCALE GENOMIC DNA]</scope>
    <source>
        <strain evidence="9 11">SPS-1037</strain>
    </source>
</reference>